<accession>A0A842HXW8</accession>
<dbReference type="EMBL" id="JACJVJ010000001">
    <property type="protein sequence ID" value="MBC2776344.1"/>
    <property type="molecule type" value="Genomic_DNA"/>
</dbReference>
<evidence type="ECO:0000313" key="2">
    <source>
        <dbReference type="EMBL" id="MBC2776344.1"/>
    </source>
</evidence>
<dbReference type="AlphaFoldDB" id="A0A842HXW8"/>
<protein>
    <submittedName>
        <fullName evidence="2">Uncharacterized protein</fullName>
    </submittedName>
</protein>
<feature type="transmembrane region" description="Helical" evidence="1">
    <location>
        <begin position="12"/>
        <end position="32"/>
    </location>
</feature>
<evidence type="ECO:0000256" key="1">
    <source>
        <dbReference type="SAM" id="Phobius"/>
    </source>
</evidence>
<comment type="caution">
    <text evidence="2">The sequence shown here is derived from an EMBL/GenBank/DDBJ whole genome shotgun (WGS) entry which is preliminary data.</text>
</comment>
<keyword evidence="1" id="KW-0812">Transmembrane</keyword>
<reference evidence="2 3" key="1">
    <citation type="submission" date="2020-08" db="EMBL/GenBank/DDBJ databases">
        <title>Draft genome sequence of Parasphingopyxis sp. GrpM-11.</title>
        <authorList>
            <person name="Oh J."/>
            <person name="Roh D.-H."/>
        </authorList>
    </citation>
    <scope>NUCLEOTIDE SEQUENCE [LARGE SCALE GENOMIC DNA]</scope>
    <source>
        <strain evidence="2 3">GrpM-11</strain>
    </source>
</reference>
<keyword evidence="1" id="KW-1133">Transmembrane helix</keyword>
<dbReference type="Proteomes" id="UP000564378">
    <property type="component" value="Unassembled WGS sequence"/>
</dbReference>
<sequence length="109" mass="12329">MMIVWWQGKGYLTFVILLSTATVFGIILQAVPLIEDTPYYWAIALASAAAINWYVGCRYNARKRASPKYALRKLLVYPARHRTMSIPMEGWSPILAAVATIIFLYDIAT</sequence>
<dbReference type="RefSeq" id="WP_185799634.1">
    <property type="nucleotide sequence ID" value="NZ_JACJVJ010000001.1"/>
</dbReference>
<keyword evidence="3" id="KW-1185">Reference proteome</keyword>
<keyword evidence="1" id="KW-0472">Membrane</keyword>
<name>A0A842HXW8_9SPHN</name>
<feature type="transmembrane region" description="Helical" evidence="1">
    <location>
        <begin position="90"/>
        <end position="108"/>
    </location>
</feature>
<gene>
    <name evidence="2" type="ORF">H6P80_01800</name>
</gene>
<proteinExistence type="predicted"/>
<organism evidence="2 3">
    <name type="scientific">Parasphingopyxis marina</name>
    <dbReference type="NCBI Taxonomy" id="2761622"/>
    <lineage>
        <taxon>Bacteria</taxon>
        <taxon>Pseudomonadati</taxon>
        <taxon>Pseudomonadota</taxon>
        <taxon>Alphaproteobacteria</taxon>
        <taxon>Sphingomonadales</taxon>
        <taxon>Sphingomonadaceae</taxon>
        <taxon>Parasphingopyxis</taxon>
    </lineage>
</organism>
<feature type="transmembrane region" description="Helical" evidence="1">
    <location>
        <begin position="38"/>
        <end position="55"/>
    </location>
</feature>
<evidence type="ECO:0000313" key="3">
    <source>
        <dbReference type="Proteomes" id="UP000564378"/>
    </source>
</evidence>